<accession>A0ABS0ZHV2</accession>
<keyword evidence="2" id="KW-1133">Transmembrane helix</keyword>
<feature type="transmembrane region" description="Helical" evidence="2">
    <location>
        <begin position="615"/>
        <end position="632"/>
    </location>
</feature>
<name>A0ABS0ZHV2_9STRE</name>
<evidence type="ECO:0000256" key="2">
    <source>
        <dbReference type="SAM" id="Phobius"/>
    </source>
</evidence>
<gene>
    <name evidence="3" type="ORF">JHK62_02575</name>
</gene>
<organism evidence="3 4">
    <name type="scientific">Streptococcus pacificus</name>
    <dbReference type="NCBI Taxonomy" id="2740577"/>
    <lineage>
        <taxon>Bacteria</taxon>
        <taxon>Bacillati</taxon>
        <taxon>Bacillota</taxon>
        <taxon>Bacilli</taxon>
        <taxon>Lactobacillales</taxon>
        <taxon>Streptococcaceae</taxon>
        <taxon>Streptococcus</taxon>
    </lineage>
</organism>
<evidence type="ECO:0000313" key="4">
    <source>
        <dbReference type="Proteomes" id="UP000653045"/>
    </source>
</evidence>
<keyword evidence="4" id="KW-1185">Reference proteome</keyword>
<feature type="transmembrane region" description="Helical" evidence="2">
    <location>
        <begin position="589"/>
        <end position="609"/>
    </location>
</feature>
<evidence type="ECO:0000256" key="1">
    <source>
        <dbReference type="SAM" id="Coils"/>
    </source>
</evidence>
<proteinExistence type="predicted"/>
<evidence type="ECO:0000313" key="3">
    <source>
        <dbReference type="EMBL" id="MBJ8325566.1"/>
    </source>
</evidence>
<keyword evidence="2" id="KW-0812">Transmembrane</keyword>
<dbReference type="EMBL" id="JAENBO010000001">
    <property type="protein sequence ID" value="MBJ8325566.1"/>
    <property type="molecule type" value="Genomic_DNA"/>
</dbReference>
<dbReference type="Proteomes" id="UP000653045">
    <property type="component" value="Unassembled WGS sequence"/>
</dbReference>
<sequence length="685" mass="80612">MKKIGEDSRLLASLALFRELYDSEKDVYGVISAFLSEIIKSKRIYEFSLTEITEKLNSIYEFEIPTAVVKTSLSKMSFVRRNNGIYSISDISVIKESSVNESQKTNQIRNEEIFKNLILYIEKKTLRKLTDKDIEEASRTFYSFLLDRSNGEKYIEYISAFILENENNYEFRSHLNLIREGVIIYTGIKFNNNVNEIGSWKNELTIYVDTEILFHLAGYNGELFKNLAMDFYSLVKEINTKAKKRIIKLKYFTEVKEEIEKFFYKAEKFISENTRPDQNNTAMVSIINGCHSASDVISKRSDFFMFLEKFGITEDSYQNYFDKNNYEYNVINDELIEKVEKEIGKDPYPYLQFLNYISILRGNLREENFENIKYILLTGNSITIKVAWDDLLKENGNVPLATDLSFLTNKFWFKLNKGFGKEILPKSFNVISKAQIVLSNVLNKSVGEKYEELRYHFEKGDITKEQAAARISNLREKVLNAEEIKASNSQDILNTIKEDSLDSFIEEFNYQKIKTEKEVEKNKQLQNEINVKIQVENKLKEENSKIKEKLLQSKRQLLQEKEARKKQLVNQKIILNEKMEKKCKFFKSLIKLSLIIYFIIFSIIVCFTWDKIEKYLYIIGSIPFILSLIYSIEKEKKKEVNLIKIIRKIKESFCHKIYNEINSINSELTNIDNEITEIREDINRI</sequence>
<feature type="coiled-coil region" evidence="1">
    <location>
        <begin position="522"/>
        <end position="578"/>
    </location>
</feature>
<reference evidence="3 4" key="1">
    <citation type="journal article" date="2021" name="Int. J. Syst. Evol. Microbiol.">
        <title>Streptococcus vicugnae sp. nov., isolated from faeces of alpacas (Vicugna pacos) and cattle (Bos taurus), Streptococcus zalophi sp. nov., and Streptococcus pacificus sp. nov., isolated from respiratory tract of California sea lions (Zalophus californianus).</title>
        <authorList>
            <person name="Volokhov D.V."/>
            <person name="Zagorodnyaya T.A."/>
            <person name="Shen Z."/>
            <person name="Blom J."/>
            <person name="Furtak V.A."/>
            <person name="Eisenberg T."/>
            <person name="Fan P."/>
            <person name="Jeong K.C."/>
            <person name="Gao Y."/>
            <person name="Zhang S."/>
            <person name="Amselle M."/>
        </authorList>
    </citation>
    <scope>NUCLEOTIDE SEQUENCE [LARGE SCALE GENOMIC DNA]</scope>
    <source>
        <strain evidence="3 4">CSL7591</strain>
    </source>
</reference>
<keyword evidence="2" id="KW-0472">Membrane</keyword>
<keyword evidence="1" id="KW-0175">Coiled coil</keyword>
<dbReference type="RefSeq" id="WP_199575112.1">
    <property type="nucleotide sequence ID" value="NZ_JAENBO010000001.1"/>
</dbReference>
<protein>
    <submittedName>
        <fullName evidence="3">Uncharacterized protein</fullName>
    </submittedName>
</protein>
<comment type="caution">
    <text evidence="3">The sequence shown here is derived from an EMBL/GenBank/DDBJ whole genome shotgun (WGS) entry which is preliminary data.</text>
</comment>